<reference evidence="1 2" key="1">
    <citation type="submission" date="2020-03" db="EMBL/GenBank/DDBJ databases">
        <title>Roseomonas selenitidurans sp. nov. isolated from soil.</title>
        <authorList>
            <person name="Liu H."/>
        </authorList>
    </citation>
    <scope>NUCLEOTIDE SEQUENCE [LARGE SCALE GENOMIC DNA]</scope>
    <source>
        <strain evidence="1 2">JCM 15073</strain>
    </source>
</reference>
<proteinExistence type="predicted"/>
<dbReference type="EMBL" id="JAAVTX010000005">
    <property type="protein sequence ID" value="NKE46537.1"/>
    <property type="molecule type" value="Genomic_DNA"/>
</dbReference>
<accession>A0ABX1F2L6</accession>
<evidence type="ECO:0000313" key="1">
    <source>
        <dbReference type="EMBL" id="NKE46537.1"/>
    </source>
</evidence>
<name>A0ABX1F2L6_9PROT</name>
<dbReference type="Proteomes" id="UP000765160">
    <property type="component" value="Unassembled WGS sequence"/>
</dbReference>
<organism evidence="1 2">
    <name type="scientific">Falsiroseomonas frigidaquae</name>
    <dbReference type="NCBI Taxonomy" id="487318"/>
    <lineage>
        <taxon>Bacteria</taxon>
        <taxon>Pseudomonadati</taxon>
        <taxon>Pseudomonadota</taxon>
        <taxon>Alphaproteobacteria</taxon>
        <taxon>Acetobacterales</taxon>
        <taxon>Roseomonadaceae</taxon>
        <taxon>Falsiroseomonas</taxon>
    </lineage>
</organism>
<comment type="caution">
    <text evidence="1">The sequence shown here is derived from an EMBL/GenBank/DDBJ whole genome shotgun (WGS) entry which is preliminary data.</text>
</comment>
<dbReference type="RefSeq" id="WP_168051070.1">
    <property type="nucleotide sequence ID" value="NZ_JAATJR010000005.1"/>
</dbReference>
<evidence type="ECO:0000313" key="2">
    <source>
        <dbReference type="Proteomes" id="UP000765160"/>
    </source>
</evidence>
<keyword evidence="2" id="KW-1185">Reference proteome</keyword>
<gene>
    <name evidence="1" type="ORF">HB662_17280</name>
</gene>
<protein>
    <submittedName>
        <fullName evidence="1">Uncharacterized protein</fullName>
    </submittedName>
</protein>
<sequence>MSGMEDDSVFDGGFGGPGPEDFANGAAALAAGLIREAQGLAQAAAALRATAAPNPPGVAGGEPVSDIRRQRMVLHTAGEAALRAALALDAAALLAESRAPAEQAARIAEAARKVGLPPATLAPFLRSAALDFRTDDAAARIAASTLATDLCALLAQDSSGRTNPA</sequence>